<evidence type="ECO:0000313" key="2">
    <source>
        <dbReference type="Proteomes" id="UP001141327"/>
    </source>
</evidence>
<name>A0ABQ8U340_9EUKA</name>
<proteinExistence type="predicted"/>
<organism evidence="1 2">
    <name type="scientific">Paratrimastix pyriformis</name>
    <dbReference type="NCBI Taxonomy" id="342808"/>
    <lineage>
        <taxon>Eukaryota</taxon>
        <taxon>Metamonada</taxon>
        <taxon>Preaxostyla</taxon>
        <taxon>Paratrimastigidae</taxon>
        <taxon>Paratrimastix</taxon>
    </lineage>
</organism>
<dbReference type="EMBL" id="JAPMOS010000412">
    <property type="protein sequence ID" value="KAJ4452706.1"/>
    <property type="molecule type" value="Genomic_DNA"/>
</dbReference>
<sequence length="119" mass="13462">MIGCLIFTRVRVPVSETHFYILPFQGPFVATINDNECLNLAGFENILAGDESYIALSSFELDQTIMGLRLSPSFRFPQIIMGHERQILHQYQYEPWFQQMLPIKSRWGPPGAAADGGQA</sequence>
<keyword evidence="2" id="KW-1185">Reference proteome</keyword>
<reference evidence="1" key="1">
    <citation type="journal article" date="2022" name="bioRxiv">
        <title>Genomics of Preaxostyla Flagellates Illuminates Evolutionary Transitions and the Path Towards Mitochondrial Loss.</title>
        <authorList>
            <person name="Novak L.V.F."/>
            <person name="Treitli S.C."/>
            <person name="Pyrih J."/>
            <person name="Halakuc P."/>
            <person name="Pipaliya S.V."/>
            <person name="Vacek V."/>
            <person name="Brzon O."/>
            <person name="Soukal P."/>
            <person name="Eme L."/>
            <person name="Dacks J.B."/>
            <person name="Karnkowska A."/>
            <person name="Elias M."/>
            <person name="Hampl V."/>
        </authorList>
    </citation>
    <scope>NUCLEOTIDE SEQUENCE</scope>
    <source>
        <strain evidence="1">RCP-MX</strain>
    </source>
</reference>
<comment type="caution">
    <text evidence="1">The sequence shown here is derived from an EMBL/GenBank/DDBJ whole genome shotgun (WGS) entry which is preliminary data.</text>
</comment>
<dbReference type="Proteomes" id="UP001141327">
    <property type="component" value="Unassembled WGS sequence"/>
</dbReference>
<protein>
    <submittedName>
        <fullName evidence="1">Uncharacterized protein</fullName>
    </submittedName>
</protein>
<accession>A0ABQ8U340</accession>
<gene>
    <name evidence="1" type="ORF">PAPYR_13065</name>
</gene>
<evidence type="ECO:0000313" key="1">
    <source>
        <dbReference type="EMBL" id="KAJ4452706.1"/>
    </source>
</evidence>